<name>A0A3P3YKY0_PLABS</name>
<dbReference type="SUPFAM" id="SSF53335">
    <property type="entry name" value="S-adenosyl-L-methionine-dependent methyltransferases"/>
    <property type="match status" value="1"/>
</dbReference>
<keyword evidence="2" id="KW-0812">Transmembrane</keyword>
<sequence length="371" mass="41053">MPPRILTIGEGDFSFTLTMLRSVPGDARRMVTATSYDTREEVVEKYPESAAVLDRIVELGARVAHRVDATDLWRTLGYDDPCFDRVIFHHPHCGVEDAQRHRILLAHYFASALDVLAPLGEIVVSLVDRQAQRWSLLEQADKSSLVLVNAEPFGDNPDDAGYQRRRHQGRSFHSVHRGNETLLQTSIEFVFARRSDGRAPVPIPSIPETQRRLPFPCTTCSRAYATEQGLREHVRSGHHAGQDAIPALACDQCGKGFRGERALKSHQTAKHGSDPDIKPDWFKERAPAVPSSTPADGSRSQVAHNVIMCPYRMVLLIIALCMSIYGIVKSITTKKASSSDDASGAYSVPGKYEALTKDPVDVVPTVPHDEL</sequence>
<dbReference type="PANTHER" id="PTHR11538">
    <property type="entry name" value="PHENYLALANYL-TRNA SYNTHETASE"/>
    <property type="match status" value="1"/>
</dbReference>
<dbReference type="GO" id="GO:0070475">
    <property type="term" value="P:rRNA base methylation"/>
    <property type="evidence" value="ECO:0007669"/>
    <property type="project" value="InterPro"/>
</dbReference>
<evidence type="ECO:0000256" key="2">
    <source>
        <dbReference type="SAM" id="Phobius"/>
    </source>
</evidence>
<dbReference type="InterPro" id="IPR019446">
    <property type="entry name" value="BMT5-like"/>
</dbReference>
<dbReference type="PANTHER" id="PTHR11538:SF26">
    <property type="entry name" value="FERREDOXIN-FOLD ANTICODON-BINDING DOMAIN-CONTAINING PROTEIN 1"/>
    <property type="match status" value="1"/>
</dbReference>
<dbReference type="InterPro" id="IPR013087">
    <property type="entry name" value="Znf_C2H2_type"/>
</dbReference>
<geneLocation type="mitochondrion" evidence="4"/>
<organism evidence="4 5">
    <name type="scientific">Plasmodiophora brassicae</name>
    <name type="common">Clubroot disease agent</name>
    <dbReference type="NCBI Taxonomy" id="37360"/>
    <lineage>
        <taxon>Eukaryota</taxon>
        <taxon>Sar</taxon>
        <taxon>Rhizaria</taxon>
        <taxon>Endomyxa</taxon>
        <taxon>Phytomyxea</taxon>
        <taxon>Plasmodiophorida</taxon>
        <taxon>Plasmodiophoridae</taxon>
        <taxon>Plasmodiophora</taxon>
    </lineage>
</organism>
<evidence type="ECO:0000313" key="4">
    <source>
        <dbReference type="EMBL" id="SPR00846.1"/>
    </source>
</evidence>
<dbReference type="Proteomes" id="UP000290189">
    <property type="component" value="Unassembled WGS sequence"/>
</dbReference>
<proteinExistence type="predicted"/>
<dbReference type="SUPFAM" id="SSF57667">
    <property type="entry name" value="beta-beta-alpha zinc fingers"/>
    <property type="match status" value="1"/>
</dbReference>
<keyword evidence="2" id="KW-1133">Transmembrane helix</keyword>
<dbReference type="GO" id="GO:0005737">
    <property type="term" value="C:cytoplasm"/>
    <property type="evidence" value="ECO:0007669"/>
    <property type="project" value="TreeGrafter"/>
</dbReference>
<dbReference type="Pfam" id="PF13912">
    <property type="entry name" value="zf-C2H2_6"/>
    <property type="match status" value="1"/>
</dbReference>
<gene>
    <name evidence="4" type="ORF">PLBR_LOCUS8061</name>
</gene>
<keyword evidence="1" id="KW-0479">Metal-binding</keyword>
<feature type="domain" description="C2H2-type" evidence="3">
    <location>
        <begin position="248"/>
        <end position="275"/>
    </location>
</feature>
<keyword evidence="1" id="KW-0863">Zinc-finger</keyword>
<dbReference type="EMBL" id="OVEO01000015">
    <property type="protein sequence ID" value="SPR00846.1"/>
    <property type="molecule type" value="Genomic_DNA"/>
</dbReference>
<reference evidence="4 5" key="1">
    <citation type="submission" date="2018-03" db="EMBL/GenBank/DDBJ databases">
        <authorList>
            <person name="Fogelqvist J."/>
        </authorList>
    </citation>
    <scope>NUCLEOTIDE SEQUENCE [LARGE SCALE GENOMIC DNA]</scope>
</reference>
<dbReference type="InterPro" id="IPR036236">
    <property type="entry name" value="Znf_C2H2_sf"/>
</dbReference>
<evidence type="ECO:0000313" key="5">
    <source>
        <dbReference type="Proteomes" id="UP000290189"/>
    </source>
</evidence>
<evidence type="ECO:0000259" key="3">
    <source>
        <dbReference type="PROSITE" id="PS50157"/>
    </source>
</evidence>
<protein>
    <recommendedName>
        <fullName evidence="3">C2H2-type domain-containing protein</fullName>
    </recommendedName>
</protein>
<dbReference type="GO" id="GO:0008270">
    <property type="term" value="F:zinc ion binding"/>
    <property type="evidence" value="ECO:0007669"/>
    <property type="project" value="UniProtKB-KW"/>
</dbReference>
<dbReference type="InterPro" id="IPR029063">
    <property type="entry name" value="SAM-dependent_MTases_sf"/>
</dbReference>
<dbReference type="Gene3D" id="3.30.160.60">
    <property type="entry name" value="Classic Zinc Finger"/>
    <property type="match status" value="1"/>
</dbReference>
<keyword evidence="4" id="KW-0496">Mitochondrion</keyword>
<evidence type="ECO:0000256" key="1">
    <source>
        <dbReference type="PROSITE-ProRule" id="PRU00042"/>
    </source>
</evidence>
<dbReference type="AlphaFoldDB" id="A0A3P3YKY0"/>
<dbReference type="SMART" id="SM00355">
    <property type="entry name" value="ZnF_C2H2"/>
    <property type="match status" value="2"/>
</dbReference>
<keyword evidence="2" id="KW-0472">Membrane</keyword>
<feature type="domain" description="C2H2-type" evidence="3">
    <location>
        <begin position="215"/>
        <end position="244"/>
    </location>
</feature>
<dbReference type="PROSITE" id="PS50157">
    <property type="entry name" value="ZINC_FINGER_C2H2_2"/>
    <property type="match status" value="2"/>
</dbReference>
<feature type="transmembrane region" description="Helical" evidence="2">
    <location>
        <begin position="310"/>
        <end position="328"/>
    </location>
</feature>
<keyword evidence="1" id="KW-0862">Zinc</keyword>
<dbReference type="Pfam" id="PF10354">
    <property type="entry name" value="BMT5-like"/>
    <property type="match status" value="1"/>
</dbReference>
<dbReference type="GO" id="GO:0070042">
    <property type="term" value="F:rRNA (uridine-N3-)-methyltransferase activity"/>
    <property type="evidence" value="ECO:0007669"/>
    <property type="project" value="InterPro"/>
</dbReference>
<dbReference type="PROSITE" id="PS00028">
    <property type="entry name" value="ZINC_FINGER_C2H2_1"/>
    <property type="match status" value="2"/>
</dbReference>
<accession>A0A3P3YKY0</accession>